<dbReference type="PROSITE" id="PS51233">
    <property type="entry name" value="VWFD"/>
    <property type="match status" value="1"/>
</dbReference>
<dbReference type="AlphaFoldDB" id="A0AAN9Y804"/>
<keyword evidence="3" id="KW-0732">Signal</keyword>
<reference evidence="7 8" key="1">
    <citation type="submission" date="2024-03" db="EMBL/GenBank/DDBJ databases">
        <title>Adaptation during the transition from Ophiocordyceps entomopathogen to insect associate is accompanied by gene loss and intensified selection.</title>
        <authorList>
            <person name="Ward C.M."/>
            <person name="Onetto C.A."/>
            <person name="Borneman A.R."/>
        </authorList>
    </citation>
    <scope>NUCLEOTIDE SEQUENCE [LARGE SCALE GENOMIC DNA]</scope>
    <source>
        <strain evidence="7">AWRI1</strain>
        <tissue evidence="7">Single Adult Female</tissue>
    </source>
</reference>
<dbReference type="InterPro" id="IPR001007">
    <property type="entry name" value="VWF_dom"/>
</dbReference>
<dbReference type="Pfam" id="PF00093">
    <property type="entry name" value="VWC"/>
    <property type="match status" value="2"/>
</dbReference>
<evidence type="ECO:0000259" key="5">
    <source>
        <dbReference type="PROSITE" id="PS50184"/>
    </source>
</evidence>
<feature type="domain" description="VWFC" evidence="5">
    <location>
        <begin position="95"/>
        <end position="156"/>
    </location>
</feature>
<keyword evidence="2" id="KW-0964">Secreted</keyword>
<protein>
    <recommendedName>
        <fullName evidence="9">BMP-binding endothelial regulator protein</fullName>
    </recommendedName>
</protein>
<organism evidence="7 8">
    <name type="scientific">Parthenolecanium corni</name>
    <dbReference type="NCBI Taxonomy" id="536013"/>
    <lineage>
        <taxon>Eukaryota</taxon>
        <taxon>Metazoa</taxon>
        <taxon>Ecdysozoa</taxon>
        <taxon>Arthropoda</taxon>
        <taxon>Hexapoda</taxon>
        <taxon>Insecta</taxon>
        <taxon>Pterygota</taxon>
        <taxon>Neoptera</taxon>
        <taxon>Paraneoptera</taxon>
        <taxon>Hemiptera</taxon>
        <taxon>Sternorrhyncha</taxon>
        <taxon>Coccoidea</taxon>
        <taxon>Coccidae</taxon>
        <taxon>Parthenolecanium</taxon>
    </lineage>
</organism>
<dbReference type="Pfam" id="PF00094">
    <property type="entry name" value="VWD"/>
    <property type="match status" value="1"/>
</dbReference>
<dbReference type="InterPro" id="IPR001846">
    <property type="entry name" value="VWF_type-D"/>
</dbReference>
<evidence type="ECO:0000256" key="1">
    <source>
        <dbReference type="ARBA" id="ARBA00004613"/>
    </source>
</evidence>
<dbReference type="InterPro" id="IPR052424">
    <property type="entry name" value="Kielin_Chordin-BMP_Reg"/>
</dbReference>
<dbReference type="PROSITE" id="PS50184">
    <property type="entry name" value="VWFC_2"/>
    <property type="match status" value="3"/>
</dbReference>
<dbReference type="Proteomes" id="UP001367676">
    <property type="component" value="Unassembled WGS sequence"/>
</dbReference>
<dbReference type="GO" id="GO:0005576">
    <property type="term" value="C:extracellular region"/>
    <property type="evidence" value="ECO:0007669"/>
    <property type="project" value="UniProtKB-SubCell"/>
</dbReference>
<feature type="domain" description="VWFC" evidence="5">
    <location>
        <begin position="234"/>
        <end position="296"/>
    </location>
</feature>
<feature type="domain" description="VWFC" evidence="5">
    <location>
        <begin position="36"/>
        <end position="95"/>
    </location>
</feature>
<feature type="domain" description="VWFD" evidence="6">
    <location>
        <begin position="300"/>
        <end position="471"/>
    </location>
</feature>
<evidence type="ECO:0000256" key="2">
    <source>
        <dbReference type="ARBA" id="ARBA00022525"/>
    </source>
</evidence>
<accession>A0AAN9Y804</accession>
<dbReference type="GO" id="GO:0036122">
    <property type="term" value="F:BMP binding"/>
    <property type="evidence" value="ECO:0007669"/>
    <property type="project" value="TreeGrafter"/>
</dbReference>
<evidence type="ECO:0000313" key="7">
    <source>
        <dbReference type="EMBL" id="KAK7602496.1"/>
    </source>
</evidence>
<evidence type="ECO:0000256" key="3">
    <source>
        <dbReference type="ARBA" id="ARBA00022729"/>
    </source>
</evidence>
<dbReference type="SMART" id="SM00832">
    <property type="entry name" value="C8"/>
    <property type="match status" value="1"/>
</dbReference>
<dbReference type="PANTHER" id="PTHR46698:SF4">
    <property type="entry name" value="CROSSVEINLESS 2"/>
    <property type="match status" value="1"/>
</dbReference>
<dbReference type="Gene3D" id="6.20.200.20">
    <property type="match status" value="3"/>
</dbReference>
<evidence type="ECO:0008006" key="9">
    <source>
        <dbReference type="Google" id="ProtNLM"/>
    </source>
</evidence>
<evidence type="ECO:0000259" key="6">
    <source>
        <dbReference type="PROSITE" id="PS51233"/>
    </source>
</evidence>
<proteinExistence type="predicted"/>
<name>A0AAN9Y804_9HEMI</name>
<dbReference type="GO" id="GO:0030513">
    <property type="term" value="P:positive regulation of BMP signaling pathway"/>
    <property type="evidence" value="ECO:0007669"/>
    <property type="project" value="TreeGrafter"/>
</dbReference>
<dbReference type="PROSITE" id="PS01208">
    <property type="entry name" value="VWFC_1"/>
    <property type="match status" value="2"/>
</dbReference>
<keyword evidence="8" id="KW-1185">Reference proteome</keyword>
<gene>
    <name evidence="7" type="ORF">V9T40_008085</name>
</gene>
<keyword evidence="4" id="KW-0677">Repeat</keyword>
<evidence type="ECO:0000256" key="4">
    <source>
        <dbReference type="ARBA" id="ARBA00022737"/>
    </source>
</evidence>
<evidence type="ECO:0000313" key="8">
    <source>
        <dbReference type="Proteomes" id="UP001367676"/>
    </source>
</evidence>
<dbReference type="SMART" id="SM00214">
    <property type="entry name" value="VWC"/>
    <property type="match status" value="4"/>
</dbReference>
<dbReference type="SUPFAM" id="SSF57603">
    <property type="entry name" value="FnI-like domain"/>
    <property type="match status" value="4"/>
</dbReference>
<dbReference type="EMBL" id="JBBCAQ010000008">
    <property type="protein sequence ID" value="KAK7602496.1"/>
    <property type="molecule type" value="Genomic_DNA"/>
</dbReference>
<sequence>MFQRGQVECTKNKCPEDDCFMQTNRTDPKGCCKICRGCFYQGRHYESGTEWRDPINPCMLITCKAGVITESNTRCYTPCSNPLPALPGECCPRCPDCRLNGLQFAIGGTVKSSEDSCVKCTCQNSGMTCSKNACPVLQCSPSMTILDEGACCPRCNGARELLPPPGKSCLLGTSVQKAGATVKYDKDTYCLCMNSTSICARDTCPPLNCPKDRQHYPTSDSRCPQCQSFYENRTVCFVGDKVFRNGETWQESECKTCSCFRGEVKCAIEQCHQSNARCPQNMTLQKEPGSCCHKCIEEDGVCTVYGDPHYKTFDGRSFSFQGLCKYQLTGDCQDQSFFIRVTNDGRSTKTSAWTKTVSIRMGKLKVNLGDKMRVKVNGERVPLPFENYFVNVTKTAYSVLVQTNLGIKVVWDGNSFLEVSVPSSYKNRLCGLCGNYNSNPKDDFKTRSGRMAFDETSFATSWQVGSRKACQRSEPVTGSSCSNFRYRKMREKLCKPLKSRMFSACHEQLHPDSYIKSCLRDMCECPSKKCYCSSLTAYARECQRLGILPYSDWRTLTGCSTNSSQYY</sequence>
<comment type="subcellular location">
    <subcellularLocation>
        <location evidence="1">Secreted</location>
    </subcellularLocation>
</comment>
<dbReference type="InterPro" id="IPR014853">
    <property type="entry name" value="VWF/SSPO/ZAN-like_Cys-rich_dom"/>
</dbReference>
<dbReference type="SMART" id="SM00216">
    <property type="entry name" value="VWD"/>
    <property type="match status" value="1"/>
</dbReference>
<dbReference type="PANTHER" id="PTHR46698">
    <property type="entry name" value="CROSSVEINLESS 2"/>
    <property type="match status" value="1"/>
</dbReference>
<comment type="caution">
    <text evidence="7">The sequence shown here is derived from an EMBL/GenBank/DDBJ whole genome shotgun (WGS) entry which is preliminary data.</text>
</comment>
<dbReference type="Pfam" id="PF08742">
    <property type="entry name" value="C8"/>
    <property type="match status" value="1"/>
</dbReference>